<dbReference type="SUPFAM" id="SSF46785">
    <property type="entry name" value="Winged helix' DNA-binding domain"/>
    <property type="match status" value="1"/>
</dbReference>
<evidence type="ECO:0000256" key="1">
    <source>
        <dbReference type="ARBA" id="ARBA00002486"/>
    </source>
</evidence>
<keyword evidence="3" id="KW-0859">Xylose metabolism</keyword>
<evidence type="ECO:0000256" key="3">
    <source>
        <dbReference type="ARBA" id="ARBA00022629"/>
    </source>
</evidence>
<proteinExistence type="inferred from homology"/>
<dbReference type="RefSeq" id="WP_166161479.1">
    <property type="nucleotide sequence ID" value="NZ_CP049740.1"/>
</dbReference>
<dbReference type="SUPFAM" id="SSF53067">
    <property type="entry name" value="Actin-like ATPase domain"/>
    <property type="match status" value="1"/>
</dbReference>
<dbReference type="Gene3D" id="1.10.10.10">
    <property type="entry name" value="Winged helix-like DNA-binding domain superfamily/Winged helix DNA-binding domain"/>
    <property type="match status" value="1"/>
</dbReference>
<dbReference type="PANTHER" id="PTHR18964:SF149">
    <property type="entry name" value="BIFUNCTIONAL UDP-N-ACETYLGLUCOSAMINE 2-EPIMERASE_N-ACETYLMANNOSAMINE KINASE"/>
    <property type="match status" value="1"/>
</dbReference>
<organism evidence="4 5">
    <name type="scientific">Jeotgalibaca arthritidis</name>
    <dbReference type="NCBI Taxonomy" id="1868794"/>
    <lineage>
        <taxon>Bacteria</taxon>
        <taxon>Bacillati</taxon>
        <taxon>Bacillota</taxon>
        <taxon>Bacilli</taxon>
        <taxon>Lactobacillales</taxon>
        <taxon>Carnobacteriaceae</taxon>
        <taxon>Jeotgalibaca</taxon>
    </lineage>
</organism>
<dbReference type="Proteomes" id="UP000501451">
    <property type="component" value="Chromosome"/>
</dbReference>
<evidence type="ECO:0000313" key="5">
    <source>
        <dbReference type="Proteomes" id="UP000501451"/>
    </source>
</evidence>
<reference evidence="4 5" key="1">
    <citation type="journal article" date="2017" name="Int. J. Syst. Evol. Microbiol.">
        <title>Jeotgalibaca porci sp. nov. and Jeotgalibaca arthritidis sp. nov., isolated from pigs, and emended description of the genus Jeotgalibaca.</title>
        <authorList>
            <person name="Zamora L."/>
            <person name="Perez-Sancho M."/>
            <person name="Dominguez L."/>
            <person name="Fernandez-Garayzabal J.F."/>
            <person name="Vela A.I."/>
        </authorList>
    </citation>
    <scope>NUCLEOTIDE SEQUENCE [LARGE SCALE GENOMIC DNA]</scope>
    <source>
        <strain evidence="4 5">CECT 9157</strain>
    </source>
</reference>
<keyword evidence="3" id="KW-0119">Carbohydrate metabolism</keyword>
<sequence>MGKNSIREKNRTLIQRTLFQHKRMFASDLVKETGISMVTINSLLKELMESGSIYEGELVQRDIGRPAIEYHFNDNYSHALLLAILEKNGQLILKAECVDLDGTVLAKDEFGFNHKSLNDFLDLLSALLNNHPNVERIGLLFPGKVHDGIIQSGYGVVFDGWPIVEAVKIVTDLPFYVQNDAHLVTIGHCIQNMIPFDETIVGIYYPNTSMPGVTIFTNGQLLEGHLSLAGEAKYLPFLIDAKPPQSNEEHIERLTQLIGIYNVTIAPHRFVLSSNYWEIGKVVDQLNNHPDISRQPNRTDFEFVTDYEAAMSLGLRWLIYQDTPFHLSV</sequence>
<name>A0A6G7K8W3_9LACT</name>
<dbReference type="InterPro" id="IPR036390">
    <property type="entry name" value="WH_DNA-bd_sf"/>
</dbReference>
<dbReference type="GO" id="GO:0042732">
    <property type="term" value="P:D-xylose metabolic process"/>
    <property type="evidence" value="ECO:0007669"/>
    <property type="project" value="UniProtKB-KW"/>
</dbReference>
<dbReference type="InterPro" id="IPR000600">
    <property type="entry name" value="ROK"/>
</dbReference>
<gene>
    <name evidence="4" type="ORF">G7057_03820</name>
</gene>
<dbReference type="KEGG" id="jar:G7057_03820"/>
<dbReference type="InterPro" id="IPR043129">
    <property type="entry name" value="ATPase_NBD"/>
</dbReference>
<comment type="similarity">
    <text evidence="2">Belongs to the ROK (NagC/XylR) family.</text>
</comment>
<evidence type="ECO:0000256" key="2">
    <source>
        <dbReference type="ARBA" id="ARBA00006479"/>
    </source>
</evidence>
<accession>A0A6G7K8W3</accession>
<dbReference type="InterPro" id="IPR036388">
    <property type="entry name" value="WH-like_DNA-bd_sf"/>
</dbReference>
<protein>
    <submittedName>
        <fullName evidence="4">ROK family protein</fullName>
    </submittedName>
</protein>
<dbReference type="Gene3D" id="3.30.420.40">
    <property type="match status" value="1"/>
</dbReference>
<dbReference type="PANTHER" id="PTHR18964">
    <property type="entry name" value="ROK (REPRESSOR, ORF, KINASE) FAMILY"/>
    <property type="match status" value="1"/>
</dbReference>
<dbReference type="EMBL" id="CP049740">
    <property type="protein sequence ID" value="QII81690.1"/>
    <property type="molecule type" value="Genomic_DNA"/>
</dbReference>
<keyword evidence="5" id="KW-1185">Reference proteome</keyword>
<dbReference type="AlphaFoldDB" id="A0A6G7K8W3"/>
<comment type="function">
    <text evidence="1">Transcriptional repressor of xylose-utilizing enzymes.</text>
</comment>
<evidence type="ECO:0000313" key="4">
    <source>
        <dbReference type="EMBL" id="QII81690.1"/>
    </source>
</evidence>